<feature type="chain" id="PRO_5005527008" description="GPI-anchored protein LLG1-like domain-containing protein" evidence="1">
    <location>
        <begin position="26"/>
        <end position="170"/>
    </location>
</feature>
<gene>
    <name evidence="3" type="ORF">ZOSMA_8G01860</name>
</gene>
<sequence>MYCCTATRFLQLALLFFVTTSVVSADDDLIDFSSCGNGGRHLLQEKKPCSVNFEMMNYTNILTQCKAPRYSREKCCPAFKQLICPYSDEINDLTTNCASTMYSYLNAKGPYPAGFFANSCTDIKEGMDCTGYQNTSDQTSAASPLSTFPHGFFLGFMLFHTYVDYDLLIK</sequence>
<dbReference type="PANTHER" id="PTHR31533:SF35">
    <property type="entry name" value="GPI-ANCHORED PROTEIN LLG2-RELATED"/>
    <property type="match status" value="1"/>
</dbReference>
<evidence type="ECO:0000313" key="4">
    <source>
        <dbReference type="Proteomes" id="UP000036987"/>
    </source>
</evidence>
<evidence type="ECO:0000313" key="3">
    <source>
        <dbReference type="EMBL" id="KMZ57037.1"/>
    </source>
</evidence>
<evidence type="ECO:0000256" key="1">
    <source>
        <dbReference type="SAM" id="SignalP"/>
    </source>
</evidence>
<keyword evidence="4" id="KW-1185">Reference proteome</keyword>
<reference evidence="4" key="1">
    <citation type="journal article" date="2016" name="Nature">
        <title>The genome of the seagrass Zostera marina reveals angiosperm adaptation to the sea.</title>
        <authorList>
            <person name="Olsen J.L."/>
            <person name="Rouze P."/>
            <person name="Verhelst B."/>
            <person name="Lin Y.-C."/>
            <person name="Bayer T."/>
            <person name="Collen J."/>
            <person name="Dattolo E."/>
            <person name="De Paoli E."/>
            <person name="Dittami S."/>
            <person name="Maumus F."/>
            <person name="Michel G."/>
            <person name="Kersting A."/>
            <person name="Lauritano C."/>
            <person name="Lohaus R."/>
            <person name="Toepel M."/>
            <person name="Tonon T."/>
            <person name="Vanneste K."/>
            <person name="Amirebrahimi M."/>
            <person name="Brakel J."/>
            <person name="Bostroem C."/>
            <person name="Chovatia M."/>
            <person name="Grimwood J."/>
            <person name="Jenkins J.W."/>
            <person name="Jueterbock A."/>
            <person name="Mraz A."/>
            <person name="Stam W.T."/>
            <person name="Tice H."/>
            <person name="Bornberg-Bauer E."/>
            <person name="Green P.J."/>
            <person name="Pearson G.A."/>
            <person name="Procaccini G."/>
            <person name="Duarte C.M."/>
            <person name="Schmutz J."/>
            <person name="Reusch T.B.H."/>
            <person name="Van de Peer Y."/>
        </authorList>
    </citation>
    <scope>NUCLEOTIDE SEQUENCE [LARGE SCALE GENOMIC DNA]</scope>
    <source>
        <strain evidence="4">cv. Finnish</strain>
    </source>
</reference>
<dbReference type="OrthoDB" id="585255at2759"/>
<organism evidence="3 4">
    <name type="scientific">Zostera marina</name>
    <name type="common">Eelgrass</name>
    <dbReference type="NCBI Taxonomy" id="29655"/>
    <lineage>
        <taxon>Eukaryota</taxon>
        <taxon>Viridiplantae</taxon>
        <taxon>Streptophyta</taxon>
        <taxon>Embryophyta</taxon>
        <taxon>Tracheophyta</taxon>
        <taxon>Spermatophyta</taxon>
        <taxon>Magnoliopsida</taxon>
        <taxon>Liliopsida</taxon>
        <taxon>Zosteraceae</taxon>
        <taxon>Zostera</taxon>
    </lineage>
</organism>
<protein>
    <recommendedName>
        <fullName evidence="2">GPI-anchored protein LLG1-like domain-containing protein</fullName>
    </recommendedName>
</protein>
<feature type="domain" description="GPI-anchored protein LLG1-like" evidence="2">
    <location>
        <begin position="51"/>
        <end position="127"/>
    </location>
</feature>
<comment type="caution">
    <text evidence="3">The sequence shown here is derived from an EMBL/GenBank/DDBJ whole genome shotgun (WGS) entry which is preliminary data.</text>
</comment>
<dbReference type="Proteomes" id="UP000036987">
    <property type="component" value="Unassembled WGS sequence"/>
</dbReference>
<dbReference type="InterPro" id="IPR039307">
    <property type="entry name" value="LORELEI-like"/>
</dbReference>
<dbReference type="AlphaFoldDB" id="A0A0K9NLR5"/>
<dbReference type="Pfam" id="PF26578">
    <property type="entry name" value="LLG1"/>
    <property type="match status" value="1"/>
</dbReference>
<accession>A0A0K9NLR5</accession>
<dbReference type="PANTHER" id="PTHR31533">
    <property type="entry name" value="GPI-ANCHORED PROTEIN LLG1-RELATED-RELATED"/>
    <property type="match status" value="1"/>
</dbReference>
<evidence type="ECO:0000259" key="2">
    <source>
        <dbReference type="Pfam" id="PF26578"/>
    </source>
</evidence>
<feature type="signal peptide" evidence="1">
    <location>
        <begin position="1"/>
        <end position="25"/>
    </location>
</feature>
<name>A0A0K9NLR5_ZOSMR</name>
<proteinExistence type="predicted"/>
<keyword evidence="1" id="KW-0732">Signal</keyword>
<dbReference type="EMBL" id="LFYR01002110">
    <property type="protein sequence ID" value="KMZ57037.1"/>
    <property type="molecule type" value="Genomic_DNA"/>
</dbReference>
<dbReference type="InterPro" id="IPR058888">
    <property type="entry name" value="LLG1-like"/>
</dbReference>